<name>A0A6I6FLY4_9ACTN</name>
<dbReference type="KEGG" id="sfic:EIZ62_10340"/>
<gene>
    <name evidence="3" type="ORF">EIZ62_10340</name>
</gene>
<organism evidence="3 4">
    <name type="scientific">Streptomyces ficellus</name>
    <dbReference type="NCBI Taxonomy" id="1977088"/>
    <lineage>
        <taxon>Bacteria</taxon>
        <taxon>Bacillati</taxon>
        <taxon>Actinomycetota</taxon>
        <taxon>Actinomycetes</taxon>
        <taxon>Kitasatosporales</taxon>
        <taxon>Streptomycetaceae</taxon>
        <taxon>Streptomyces</taxon>
    </lineage>
</organism>
<keyword evidence="2" id="KW-0732">Signal</keyword>
<feature type="region of interest" description="Disordered" evidence="1">
    <location>
        <begin position="293"/>
        <end position="312"/>
    </location>
</feature>
<dbReference type="AlphaFoldDB" id="A0A6I6FLY4"/>
<feature type="signal peptide" evidence="2">
    <location>
        <begin position="1"/>
        <end position="29"/>
    </location>
</feature>
<accession>A0A6I6FLY4</accession>
<reference evidence="3 4" key="1">
    <citation type="submission" date="2018-12" db="EMBL/GenBank/DDBJ databases">
        <title>Complete genome sequence of Streptomyces ficellus NRRL8067, the producer of ficellomycin, feldamycin and nojirimycin.</title>
        <authorList>
            <person name="Zhang H."/>
            <person name="Yue R."/>
            <person name="Liu Y."/>
            <person name="Li M."/>
            <person name="Mu H."/>
            <person name="Zhang J."/>
        </authorList>
    </citation>
    <scope>NUCLEOTIDE SEQUENCE [LARGE SCALE GENOMIC DNA]</scope>
    <source>
        <strain evidence="3 4">NRRL 8067</strain>
    </source>
</reference>
<dbReference type="SUPFAM" id="SSF101898">
    <property type="entry name" value="NHL repeat"/>
    <property type="match status" value="1"/>
</dbReference>
<keyword evidence="4" id="KW-1185">Reference proteome</keyword>
<dbReference type="EMBL" id="CP034279">
    <property type="protein sequence ID" value="QGV78598.1"/>
    <property type="molecule type" value="Genomic_DNA"/>
</dbReference>
<proteinExistence type="predicted"/>
<dbReference type="RefSeq" id="WP_156692395.1">
    <property type="nucleotide sequence ID" value="NZ_CP034279.1"/>
</dbReference>
<sequence length="312" mass="32412">MIKNALGIVLAGATALVAPAPPATPTAHAAPAHASDWQRVGDGITSGISGIAVDRVDDGTADLLAVRDNKKPGENRLVALRVRPGAEPRVRPVAWPGEQPVDLEAIDAVPGRPHEYVALASDGTAHRIRWERGQAAVRVLASFSVPGVSRDDNYEGFALAAAPGGRTVAVWADRGQDERPATLSAARWDPRGNTFGRPVSAEFRVPYPARAVRHISDVEVSATGRVTVSSASDPGDDGPYDSALFDAGRVAGGPGDHVRLTVHGSPRRLATFPGHKIEALACLPRSRAGLVGTDDENGGGSLTATATGVCRP</sequence>
<dbReference type="OrthoDB" id="452682at2"/>
<evidence type="ECO:0000313" key="4">
    <source>
        <dbReference type="Proteomes" id="UP000422572"/>
    </source>
</evidence>
<protein>
    <submittedName>
        <fullName evidence="3">Uncharacterized protein</fullName>
    </submittedName>
</protein>
<feature type="chain" id="PRO_5026187773" evidence="2">
    <location>
        <begin position="30"/>
        <end position="312"/>
    </location>
</feature>
<evidence type="ECO:0000313" key="3">
    <source>
        <dbReference type="EMBL" id="QGV78598.1"/>
    </source>
</evidence>
<evidence type="ECO:0000256" key="2">
    <source>
        <dbReference type="SAM" id="SignalP"/>
    </source>
</evidence>
<dbReference type="Proteomes" id="UP000422572">
    <property type="component" value="Chromosome"/>
</dbReference>
<evidence type="ECO:0000256" key="1">
    <source>
        <dbReference type="SAM" id="MobiDB-lite"/>
    </source>
</evidence>